<dbReference type="SUPFAM" id="SSF48371">
    <property type="entry name" value="ARM repeat"/>
    <property type="match status" value="1"/>
</dbReference>
<evidence type="ECO:0000256" key="2">
    <source>
        <dbReference type="ARBA" id="ARBA00022448"/>
    </source>
</evidence>
<dbReference type="GO" id="GO:0015031">
    <property type="term" value="P:protein transport"/>
    <property type="evidence" value="ECO:0007669"/>
    <property type="project" value="UniProtKB-KW"/>
</dbReference>
<dbReference type="PANTHER" id="PTHR23316">
    <property type="entry name" value="IMPORTIN ALPHA"/>
    <property type="match status" value="1"/>
</dbReference>
<comment type="caution">
    <text evidence="4">The sequence shown here is derived from an EMBL/GenBank/DDBJ whole genome shotgun (WGS) entry which is preliminary data.</text>
</comment>
<proteinExistence type="inferred from homology"/>
<dbReference type="Gene3D" id="1.25.10.10">
    <property type="entry name" value="Leucine-rich Repeat Variant"/>
    <property type="match status" value="1"/>
</dbReference>
<dbReference type="OrthoDB" id="29145at2759"/>
<dbReference type="STRING" id="418985.A0A1V9XBQ6"/>
<dbReference type="InterPro" id="IPR011989">
    <property type="entry name" value="ARM-like"/>
</dbReference>
<dbReference type="Proteomes" id="UP000192247">
    <property type="component" value="Unassembled WGS sequence"/>
</dbReference>
<dbReference type="InterPro" id="IPR000225">
    <property type="entry name" value="Armadillo"/>
</dbReference>
<dbReference type="EMBL" id="MNPL01015642">
    <property type="protein sequence ID" value="OQR70974.1"/>
    <property type="molecule type" value="Genomic_DNA"/>
</dbReference>
<keyword evidence="3" id="KW-0653">Protein transport</keyword>
<gene>
    <name evidence="4" type="ORF">BIW11_01595</name>
</gene>
<dbReference type="Pfam" id="PF00514">
    <property type="entry name" value="Arm"/>
    <property type="match status" value="1"/>
</dbReference>
<evidence type="ECO:0000256" key="1">
    <source>
        <dbReference type="ARBA" id="ARBA00010394"/>
    </source>
</evidence>
<keyword evidence="5" id="KW-1185">Reference proteome</keyword>
<organism evidence="4 5">
    <name type="scientific">Tropilaelaps mercedesae</name>
    <dbReference type="NCBI Taxonomy" id="418985"/>
    <lineage>
        <taxon>Eukaryota</taxon>
        <taxon>Metazoa</taxon>
        <taxon>Ecdysozoa</taxon>
        <taxon>Arthropoda</taxon>
        <taxon>Chelicerata</taxon>
        <taxon>Arachnida</taxon>
        <taxon>Acari</taxon>
        <taxon>Parasitiformes</taxon>
        <taxon>Mesostigmata</taxon>
        <taxon>Gamasina</taxon>
        <taxon>Dermanyssoidea</taxon>
        <taxon>Laelapidae</taxon>
        <taxon>Tropilaelaps</taxon>
    </lineage>
</organism>
<accession>A0A1V9XBQ6</accession>
<sequence length="446" mass="49521">MNVRHIACSLVKIRSALTNPDNINLLIQAGFLLLLEECFDKNSLDISINGVWTLCNIACGDSEQTEQVIQYLPYLVQLLEAESSNPCLQAQCLWCLSNIAGDSVAHRDTVLRMVPLSLLKNLISERSPPELRENLAWLMGNIARQGPYGAGPGLLDRIFEVLNSVLSSIEACDCEVVSAVCRALLNVLHKMDEDNAVEALKTSNIVRRLVRHSMHFPPDMECSRRCFGDTIKLIADLLASDDETCQAFIDQGALGILSIVVHEELSGLYYHACFAIANVFACSPAQIQCAINHDLLTAAIHQLEHGNYRVQREAGIALCSFLGGARETQVLQAFNRGLVPPLVQQLRSLDARTVYDTLVSLFRLMKHANELGKLDECLQEMIDCGIEERIKTLEDYDSKHIAELAGLFHETLLKVKADINEFSDEVCFQIEGRWNDPGVDTVETAV</sequence>
<keyword evidence="2" id="KW-0813">Transport</keyword>
<reference evidence="4 5" key="1">
    <citation type="journal article" date="2017" name="Gigascience">
        <title>Draft genome of the honey bee ectoparasitic mite, Tropilaelaps mercedesae, is shaped by the parasitic life history.</title>
        <authorList>
            <person name="Dong X."/>
            <person name="Armstrong S.D."/>
            <person name="Xia D."/>
            <person name="Makepeace B.L."/>
            <person name="Darby A.C."/>
            <person name="Kadowaki T."/>
        </authorList>
    </citation>
    <scope>NUCLEOTIDE SEQUENCE [LARGE SCALE GENOMIC DNA]</scope>
    <source>
        <strain evidence="4">Wuxi-XJTLU</strain>
    </source>
</reference>
<dbReference type="SMART" id="SM00185">
    <property type="entry name" value="ARM"/>
    <property type="match status" value="5"/>
</dbReference>
<evidence type="ECO:0000313" key="5">
    <source>
        <dbReference type="Proteomes" id="UP000192247"/>
    </source>
</evidence>
<evidence type="ECO:0000313" key="4">
    <source>
        <dbReference type="EMBL" id="OQR70974.1"/>
    </source>
</evidence>
<dbReference type="InParanoid" id="A0A1V9XBQ6"/>
<dbReference type="AlphaFoldDB" id="A0A1V9XBQ6"/>
<evidence type="ECO:0000256" key="3">
    <source>
        <dbReference type="ARBA" id="ARBA00022927"/>
    </source>
</evidence>
<comment type="similarity">
    <text evidence="1">Belongs to the importin alpha family.</text>
</comment>
<name>A0A1V9XBQ6_9ACAR</name>
<protein>
    <submittedName>
        <fullName evidence="4">Importin subunit alpha-2-like</fullName>
    </submittedName>
</protein>
<dbReference type="InterPro" id="IPR016024">
    <property type="entry name" value="ARM-type_fold"/>
</dbReference>